<dbReference type="RefSeq" id="WP_136905507.1">
    <property type="nucleotide sequence ID" value="NZ_SWJZ01000020.1"/>
</dbReference>
<dbReference type="Pfam" id="PF01402">
    <property type="entry name" value="RHH_1"/>
    <property type="match status" value="1"/>
</dbReference>
<dbReference type="Pfam" id="PF05713">
    <property type="entry name" value="MobC"/>
    <property type="match status" value="1"/>
</dbReference>
<feature type="region of interest" description="Disordered" evidence="1">
    <location>
        <begin position="1"/>
        <end position="49"/>
    </location>
</feature>
<evidence type="ECO:0000313" key="4">
    <source>
        <dbReference type="EMBL" id="TKD22493.1"/>
    </source>
</evidence>
<evidence type="ECO:0000256" key="1">
    <source>
        <dbReference type="SAM" id="MobiDB-lite"/>
    </source>
</evidence>
<evidence type="ECO:0000313" key="5">
    <source>
        <dbReference type="Proteomes" id="UP000310597"/>
    </source>
</evidence>
<feature type="domain" description="Ribbon-helix-helix protein CopG" evidence="2">
    <location>
        <begin position="53"/>
        <end position="88"/>
    </location>
</feature>
<reference evidence="4 5" key="1">
    <citation type="submission" date="2019-04" db="EMBL/GenBank/DDBJ databases">
        <title>Draft Whole-Genome sequence of the purple photosynthetic bacterium Rhodobacter capsulatus SP108 with an indigenous class A beta-lactamase.</title>
        <authorList>
            <person name="Robertson S."/>
            <person name="Meyer T.E."/>
            <person name="Kyndt J.A."/>
        </authorList>
    </citation>
    <scope>NUCLEOTIDE SEQUENCE [LARGE SCALE GENOMIC DNA]</scope>
    <source>
        <strain evidence="4 5">SP108</strain>
    </source>
</reference>
<name>A0A4U1JTZ7_RHOCA</name>
<comment type="caution">
    <text evidence="4">The sequence shown here is derived from an EMBL/GenBank/DDBJ whole genome shotgun (WGS) entry which is preliminary data.</text>
</comment>
<organism evidence="4 5">
    <name type="scientific">Rhodobacter capsulatus</name>
    <name type="common">Rhodopseudomonas capsulata</name>
    <dbReference type="NCBI Taxonomy" id="1061"/>
    <lineage>
        <taxon>Bacteria</taxon>
        <taxon>Pseudomonadati</taxon>
        <taxon>Pseudomonadota</taxon>
        <taxon>Alphaproteobacteria</taxon>
        <taxon>Rhodobacterales</taxon>
        <taxon>Rhodobacter group</taxon>
        <taxon>Rhodobacter</taxon>
    </lineage>
</organism>
<feature type="domain" description="Bacterial mobilisation" evidence="3">
    <location>
        <begin position="108"/>
        <end position="146"/>
    </location>
</feature>
<evidence type="ECO:0000259" key="2">
    <source>
        <dbReference type="Pfam" id="PF01402"/>
    </source>
</evidence>
<dbReference type="EMBL" id="SWJZ01000020">
    <property type="protein sequence ID" value="TKD22493.1"/>
    <property type="molecule type" value="Genomic_DNA"/>
</dbReference>
<dbReference type="CDD" id="cd22231">
    <property type="entry name" value="RHH_NikR_HicB-like"/>
    <property type="match status" value="1"/>
</dbReference>
<dbReference type="InterPro" id="IPR002145">
    <property type="entry name" value="CopG"/>
</dbReference>
<gene>
    <name evidence="4" type="ORF">FBT96_06485</name>
</gene>
<feature type="compositionally biased region" description="Basic and acidic residues" evidence="1">
    <location>
        <begin position="24"/>
        <end position="37"/>
    </location>
</feature>
<evidence type="ECO:0000259" key="3">
    <source>
        <dbReference type="Pfam" id="PF05713"/>
    </source>
</evidence>
<dbReference type="InterPro" id="IPR008687">
    <property type="entry name" value="MobC"/>
</dbReference>
<dbReference type="AlphaFoldDB" id="A0A4U1JTZ7"/>
<sequence length="181" mass="19860">MSTSVNKKALRDNSPEAPSGPRIAPERTVAEPGREGVARPGRGRPRKEGCGQVVSCRLPAEEVAAFDALCDQLGVKSRSDGIRAIIRMSAGFLEFGPEDAARLDGIQRELHKIGVNVNQIALAANRGRVSMVKEQWAAIDELRQRLPVLRATLSQVISERRRRGVTLYRKFVAEQEGHQIG</sequence>
<protein>
    <submittedName>
        <fullName evidence="4">Ribbon-helix-helix protein, CopG family</fullName>
    </submittedName>
</protein>
<accession>A0A4U1JTZ7</accession>
<dbReference type="OrthoDB" id="7838543at2"/>
<dbReference type="GO" id="GO:0006355">
    <property type="term" value="P:regulation of DNA-templated transcription"/>
    <property type="evidence" value="ECO:0007669"/>
    <property type="project" value="InterPro"/>
</dbReference>
<proteinExistence type="predicted"/>
<dbReference type="Proteomes" id="UP000310597">
    <property type="component" value="Unassembled WGS sequence"/>
</dbReference>